<dbReference type="Pfam" id="PF13508">
    <property type="entry name" value="Acetyltransf_7"/>
    <property type="match status" value="1"/>
</dbReference>
<organism evidence="2 3">
    <name type="scientific">Vitreoscilla massiliensis</name>
    <dbReference type="NCBI Taxonomy" id="1689272"/>
    <lineage>
        <taxon>Bacteria</taxon>
        <taxon>Pseudomonadati</taxon>
        <taxon>Pseudomonadota</taxon>
        <taxon>Betaproteobacteria</taxon>
        <taxon>Neisseriales</taxon>
        <taxon>Neisseriaceae</taxon>
        <taxon>Vitreoscilla</taxon>
    </lineage>
</organism>
<dbReference type="PROSITE" id="PS51186">
    <property type="entry name" value="GNAT"/>
    <property type="match status" value="1"/>
</dbReference>
<protein>
    <submittedName>
        <fullName evidence="2">N-acetyltransferase</fullName>
    </submittedName>
</protein>
<dbReference type="CDD" id="cd04301">
    <property type="entry name" value="NAT_SF"/>
    <property type="match status" value="1"/>
</dbReference>
<feature type="domain" description="N-acetyltransferase" evidence="1">
    <location>
        <begin position="1"/>
        <end position="148"/>
    </location>
</feature>
<dbReference type="EMBL" id="CP091511">
    <property type="protein sequence ID" value="UOO91131.1"/>
    <property type="molecule type" value="Genomic_DNA"/>
</dbReference>
<evidence type="ECO:0000313" key="2">
    <source>
        <dbReference type="EMBL" id="UOO91131.1"/>
    </source>
</evidence>
<dbReference type="SUPFAM" id="SSF55729">
    <property type="entry name" value="Acyl-CoA N-acyltransferases (Nat)"/>
    <property type="match status" value="1"/>
</dbReference>
<dbReference type="PANTHER" id="PTHR43617">
    <property type="entry name" value="L-AMINO ACID N-ACETYLTRANSFERASE"/>
    <property type="match status" value="1"/>
</dbReference>
<evidence type="ECO:0000313" key="3">
    <source>
        <dbReference type="Proteomes" id="UP000832011"/>
    </source>
</evidence>
<name>A0ABY4E721_9NEIS</name>
<dbReference type="Proteomes" id="UP000832011">
    <property type="component" value="Chromosome"/>
</dbReference>
<dbReference type="RefSeq" id="WP_187119832.1">
    <property type="nucleotide sequence ID" value="NZ_CABKVG010000004.1"/>
</dbReference>
<dbReference type="PANTHER" id="PTHR43617:SF2">
    <property type="entry name" value="UPF0039 PROTEIN SLL0451"/>
    <property type="match status" value="1"/>
</dbReference>
<dbReference type="InterPro" id="IPR000182">
    <property type="entry name" value="GNAT_dom"/>
</dbReference>
<evidence type="ECO:0000259" key="1">
    <source>
        <dbReference type="PROSITE" id="PS51186"/>
    </source>
</evidence>
<proteinExistence type="predicted"/>
<dbReference type="InterPro" id="IPR050276">
    <property type="entry name" value="MshD_Acetyltransferase"/>
</dbReference>
<gene>
    <name evidence="2" type="ORF">LVJ82_09290</name>
</gene>
<reference evidence="2 3" key="1">
    <citation type="journal article" date="2022" name="Res Sq">
        <title>Evolution of multicellular longitudinally dividing oral cavity symbionts (Neisseriaceae).</title>
        <authorList>
            <person name="Nyongesa S."/>
            <person name="Weber P."/>
            <person name="Bernet E."/>
            <person name="Pullido F."/>
            <person name="Nieckarz M."/>
            <person name="Delaby M."/>
            <person name="Nieves C."/>
            <person name="Viehboeck T."/>
            <person name="Krause N."/>
            <person name="Rivera-Millot A."/>
            <person name="Nakamura A."/>
            <person name="Vischer N."/>
            <person name="VanNieuwenhze M."/>
            <person name="Brun Y."/>
            <person name="Cava F."/>
            <person name="Bulgheresi S."/>
            <person name="Veyrier F."/>
        </authorList>
    </citation>
    <scope>NUCLEOTIDE SEQUENCE [LARGE SCALE GENOMIC DNA]</scope>
    <source>
        <strain evidence="2 3">SN4</strain>
    </source>
</reference>
<keyword evidence="3" id="KW-1185">Reference proteome</keyword>
<dbReference type="Gene3D" id="3.40.630.30">
    <property type="match status" value="1"/>
</dbReference>
<sequence>MQIRTEQSADIAAIEAVVSTAFLQAAHSSHTEQYIVHALREAHALTVSLVAIEAGNIVGHVAASPVSISDGSVHWYGLGPVAVLPASQQQGIGKALIQAALNTLQTLGAAGCVVLGEPEYYQRFGFKTEPQLRLADVPAEYFMALAFQDDIPIGEVTYHPAFNATA</sequence>
<accession>A0ABY4E721</accession>
<dbReference type="InterPro" id="IPR016181">
    <property type="entry name" value="Acyl_CoA_acyltransferase"/>
</dbReference>